<dbReference type="InterPro" id="IPR036236">
    <property type="entry name" value="Znf_C2H2_sf"/>
</dbReference>
<dbReference type="HOGENOM" id="CLU_119247_2_1_1"/>
<dbReference type="PaxDb" id="65489-OBART09G11180.1"/>
<reference evidence="9" key="2">
    <citation type="submission" date="2015-03" db="UniProtKB">
        <authorList>
            <consortium name="EnsemblPlants"/>
        </authorList>
    </citation>
    <scope>IDENTIFICATION</scope>
</reference>
<evidence type="ECO:0000256" key="5">
    <source>
        <dbReference type="ARBA" id="ARBA00023242"/>
    </source>
</evidence>
<evidence type="ECO:0000256" key="7">
    <source>
        <dbReference type="SAM" id="MobiDB-lite"/>
    </source>
</evidence>
<evidence type="ECO:0000256" key="1">
    <source>
        <dbReference type="ARBA" id="ARBA00004123"/>
    </source>
</evidence>
<dbReference type="Gramene" id="OBART09G11180.1">
    <property type="protein sequence ID" value="OBART09G11180.1"/>
    <property type="gene ID" value="OBART09G11180"/>
</dbReference>
<name>A0A0D3H757_9ORYZ</name>
<evidence type="ECO:0000259" key="8">
    <source>
        <dbReference type="PROSITE" id="PS50157"/>
    </source>
</evidence>
<feature type="compositionally biased region" description="Low complexity" evidence="7">
    <location>
        <begin position="72"/>
        <end position="96"/>
    </location>
</feature>
<dbReference type="AlphaFoldDB" id="A0A0D3H757"/>
<reference evidence="9" key="1">
    <citation type="journal article" date="2009" name="Rice">
        <title>De Novo Next Generation Sequencing of Plant Genomes.</title>
        <authorList>
            <person name="Rounsley S."/>
            <person name="Marri P.R."/>
            <person name="Yu Y."/>
            <person name="He R."/>
            <person name="Sisneros N."/>
            <person name="Goicoechea J.L."/>
            <person name="Lee S.J."/>
            <person name="Angelova A."/>
            <person name="Kudrna D."/>
            <person name="Luo M."/>
            <person name="Affourtit J."/>
            <person name="Desany B."/>
            <person name="Knight J."/>
            <person name="Niazi F."/>
            <person name="Egholm M."/>
            <person name="Wing R.A."/>
        </authorList>
    </citation>
    <scope>NUCLEOTIDE SEQUENCE [LARGE SCALE GENOMIC DNA]</scope>
    <source>
        <strain evidence="9">IRGC 105608</strain>
    </source>
</reference>
<evidence type="ECO:0000313" key="10">
    <source>
        <dbReference type="Proteomes" id="UP000026960"/>
    </source>
</evidence>
<feature type="domain" description="C2H2-type" evidence="8">
    <location>
        <begin position="34"/>
        <end position="61"/>
    </location>
</feature>
<evidence type="ECO:0000256" key="6">
    <source>
        <dbReference type="PROSITE-ProRule" id="PRU00042"/>
    </source>
</evidence>
<keyword evidence="4" id="KW-0862">Zinc</keyword>
<dbReference type="GO" id="GO:0005634">
    <property type="term" value="C:nucleus"/>
    <property type="evidence" value="ECO:0007669"/>
    <property type="project" value="UniProtKB-SubCell"/>
</dbReference>
<keyword evidence="10" id="KW-1185">Reference proteome</keyword>
<evidence type="ECO:0000256" key="2">
    <source>
        <dbReference type="ARBA" id="ARBA00022723"/>
    </source>
</evidence>
<dbReference type="SUPFAM" id="SSF57667">
    <property type="entry name" value="beta-beta-alpha zinc fingers"/>
    <property type="match status" value="1"/>
</dbReference>
<keyword evidence="3 6" id="KW-0863">Zinc-finger</keyword>
<evidence type="ECO:0000256" key="3">
    <source>
        <dbReference type="ARBA" id="ARBA00022771"/>
    </source>
</evidence>
<dbReference type="Gramene" id="OBART09G11190.1">
    <property type="protein sequence ID" value="OBART09G11190.1"/>
    <property type="gene ID" value="OBART09G11190"/>
</dbReference>
<keyword evidence="2" id="KW-0479">Metal-binding</keyword>
<evidence type="ECO:0000256" key="4">
    <source>
        <dbReference type="ARBA" id="ARBA00022833"/>
    </source>
</evidence>
<dbReference type="EnsemblPlants" id="OBART09G11190.1">
    <property type="protein sequence ID" value="OBART09G11190.1"/>
    <property type="gene ID" value="OBART09G11190"/>
</dbReference>
<dbReference type="InterPro" id="IPR044246">
    <property type="entry name" value="ZFP3-like"/>
</dbReference>
<keyword evidence="5" id="KW-0539">Nucleus</keyword>
<sequence>MAVNNREEEGEMNLELTLCYTPPPSPEPPLVGFFLCMYCDRKFDSSQALGGHQNAHKYERSLAKRRREIAAALRAHGAPPAADGAGAAGYSSPAAAQKAVSVEAQQHRAAPKVREEAHQGASAPELGGIARGNSSPEYGVECPHGLDLSLRL</sequence>
<dbReference type="PANTHER" id="PTHR47287:SF15">
    <property type="entry name" value="ZINC FINGER PROTEIN 3-LIKE"/>
    <property type="match status" value="1"/>
</dbReference>
<feature type="region of interest" description="Disordered" evidence="7">
    <location>
        <begin position="72"/>
        <end position="142"/>
    </location>
</feature>
<dbReference type="PROSITE" id="PS00028">
    <property type="entry name" value="ZINC_FINGER_C2H2_1"/>
    <property type="match status" value="1"/>
</dbReference>
<dbReference type="eggNOG" id="ENOG502S25C">
    <property type="taxonomic scope" value="Eukaryota"/>
</dbReference>
<protein>
    <recommendedName>
        <fullName evidence="8">C2H2-type domain-containing protein</fullName>
    </recommendedName>
</protein>
<dbReference type="EnsemblPlants" id="OBART09G11180.1">
    <property type="protein sequence ID" value="OBART09G11180.1"/>
    <property type="gene ID" value="OBART09G11180"/>
</dbReference>
<dbReference type="PROSITE" id="PS50157">
    <property type="entry name" value="ZINC_FINGER_C2H2_2"/>
    <property type="match status" value="1"/>
</dbReference>
<dbReference type="GO" id="GO:0009788">
    <property type="term" value="P:negative regulation of abscisic acid-activated signaling pathway"/>
    <property type="evidence" value="ECO:0007669"/>
    <property type="project" value="InterPro"/>
</dbReference>
<dbReference type="PANTHER" id="PTHR47287">
    <property type="entry name" value="C2H2 AND C2HC ZINC FINGERS SUPERFAMILY PROTEIN"/>
    <property type="match status" value="1"/>
</dbReference>
<dbReference type="GO" id="GO:0008270">
    <property type="term" value="F:zinc ion binding"/>
    <property type="evidence" value="ECO:0007669"/>
    <property type="project" value="UniProtKB-KW"/>
</dbReference>
<evidence type="ECO:0000313" key="9">
    <source>
        <dbReference type="EnsemblPlants" id="OBART09G11190.1"/>
    </source>
</evidence>
<comment type="subcellular location">
    <subcellularLocation>
        <location evidence="1">Nucleus</location>
    </subcellularLocation>
</comment>
<dbReference type="InterPro" id="IPR013087">
    <property type="entry name" value="Znf_C2H2_type"/>
</dbReference>
<dbReference type="Proteomes" id="UP000026960">
    <property type="component" value="Chromosome 9"/>
</dbReference>
<proteinExistence type="predicted"/>
<dbReference type="STRING" id="65489.A0A0D3H757"/>
<organism evidence="9">
    <name type="scientific">Oryza barthii</name>
    <dbReference type="NCBI Taxonomy" id="65489"/>
    <lineage>
        <taxon>Eukaryota</taxon>
        <taxon>Viridiplantae</taxon>
        <taxon>Streptophyta</taxon>
        <taxon>Embryophyta</taxon>
        <taxon>Tracheophyta</taxon>
        <taxon>Spermatophyta</taxon>
        <taxon>Magnoliopsida</taxon>
        <taxon>Liliopsida</taxon>
        <taxon>Poales</taxon>
        <taxon>Poaceae</taxon>
        <taxon>BOP clade</taxon>
        <taxon>Oryzoideae</taxon>
        <taxon>Oryzeae</taxon>
        <taxon>Oryzinae</taxon>
        <taxon>Oryza</taxon>
    </lineage>
</organism>
<dbReference type="Gene3D" id="3.30.160.60">
    <property type="entry name" value="Classic Zinc Finger"/>
    <property type="match status" value="1"/>
</dbReference>
<accession>A0A0D3H757</accession>